<organism evidence="1 2">
    <name type="scientific">Clostridium botulinum</name>
    <dbReference type="NCBI Taxonomy" id="1491"/>
    <lineage>
        <taxon>Bacteria</taxon>
        <taxon>Bacillati</taxon>
        <taxon>Bacillota</taxon>
        <taxon>Clostridia</taxon>
        <taxon>Eubacteriales</taxon>
        <taxon>Clostridiaceae</taxon>
        <taxon>Clostridium</taxon>
    </lineage>
</organism>
<dbReference type="AlphaFoldDB" id="A0A9Q1ZE14"/>
<gene>
    <name evidence="1" type="ORF">ADU74_02120</name>
</gene>
<dbReference type="OrthoDB" id="41445at2"/>
<evidence type="ECO:0000313" key="1">
    <source>
        <dbReference type="EMBL" id="KOA90084.1"/>
    </source>
</evidence>
<proteinExistence type="predicted"/>
<accession>A0A9Q1ZE14</accession>
<dbReference type="EMBL" id="LGVR01000006">
    <property type="protein sequence ID" value="KOA90084.1"/>
    <property type="molecule type" value="Genomic_DNA"/>
</dbReference>
<dbReference type="Proteomes" id="UP000037540">
    <property type="component" value="Unassembled WGS sequence"/>
</dbReference>
<name>A0A9Q1ZE14_CLOBO</name>
<reference evidence="1 2" key="1">
    <citation type="submission" date="2015-07" db="EMBL/GenBank/DDBJ databases">
        <title>Draft genome sequences of 17 French Clostridium botulinum group III.</title>
        <authorList>
            <person name="Woudstra C."/>
            <person name="Le Marechal C."/>
            <person name="Souillard R."/>
            <person name="Bayon-Auboyer M.-H."/>
            <person name="Dessouter D."/>
            <person name="Fach P."/>
        </authorList>
    </citation>
    <scope>NUCLEOTIDE SEQUENCE [LARGE SCALE GENOMIC DNA]</scope>
    <source>
        <strain evidence="1 2">12LNRI-CD</strain>
    </source>
</reference>
<evidence type="ECO:0000313" key="2">
    <source>
        <dbReference type="Proteomes" id="UP000037540"/>
    </source>
</evidence>
<protein>
    <submittedName>
        <fullName evidence="1">Uncharacterized protein</fullName>
    </submittedName>
</protein>
<sequence>MPLAGAGLGYLAEVVYSNMAFSANSLRFTQTTASHKFSKEGKFTGKTIGQVSRHIRKEIIKVKDVPVEYVEKGGKKLIINTRFSVALRLVNIPLKKWNLVYRTGIIEYKMKITDRLSKNNLDNQRTEFIRIIGCFSKNMSCLK</sequence>
<comment type="caution">
    <text evidence="1">The sequence shown here is derived from an EMBL/GenBank/DDBJ whole genome shotgun (WGS) entry which is preliminary data.</text>
</comment>